<gene>
    <name evidence="3" type="ORF">ACFFK0_18620</name>
</gene>
<dbReference type="SUPFAM" id="SSF53850">
    <property type="entry name" value="Periplasmic binding protein-like II"/>
    <property type="match status" value="1"/>
</dbReference>
<dbReference type="InterPro" id="IPR041657">
    <property type="entry name" value="HTH_17"/>
</dbReference>
<dbReference type="Proteomes" id="UP001589776">
    <property type="component" value="Unassembled WGS sequence"/>
</dbReference>
<evidence type="ECO:0000313" key="3">
    <source>
        <dbReference type="EMBL" id="MFC0214448.1"/>
    </source>
</evidence>
<dbReference type="PANTHER" id="PTHR30024">
    <property type="entry name" value="ALIPHATIC SULFONATES-BINDING PROTEIN-RELATED"/>
    <property type="match status" value="1"/>
</dbReference>
<dbReference type="EMBL" id="JBHLWN010000074">
    <property type="protein sequence ID" value="MFC0214448.1"/>
    <property type="molecule type" value="Genomic_DNA"/>
</dbReference>
<dbReference type="SUPFAM" id="SSF46955">
    <property type="entry name" value="Putative DNA-binding domain"/>
    <property type="match status" value="1"/>
</dbReference>
<dbReference type="Pfam" id="PF12728">
    <property type="entry name" value="HTH_17"/>
    <property type="match status" value="1"/>
</dbReference>
<evidence type="ECO:0000259" key="1">
    <source>
        <dbReference type="Pfam" id="PF09084"/>
    </source>
</evidence>
<proteinExistence type="predicted"/>
<keyword evidence="4" id="KW-1185">Reference proteome</keyword>
<protein>
    <submittedName>
        <fullName evidence="3">Helix-turn-helix domain-containing protein</fullName>
    </submittedName>
</protein>
<name>A0ABV6DP71_9BACL</name>
<feature type="domain" description="SsuA/THI5-like" evidence="1">
    <location>
        <begin position="174"/>
        <end position="301"/>
    </location>
</feature>
<dbReference type="PANTHER" id="PTHR30024:SF45">
    <property type="entry name" value="ABC TRANSPORTER SUBSTRATE-BINDING PROTEIN"/>
    <property type="match status" value="1"/>
</dbReference>
<dbReference type="Gene3D" id="3.40.190.10">
    <property type="entry name" value="Periplasmic binding protein-like II"/>
    <property type="match status" value="2"/>
</dbReference>
<evidence type="ECO:0000259" key="2">
    <source>
        <dbReference type="Pfam" id="PF12728"/>
    </source>
</evidence>
<accession>A0ABV6DP71</accession>
<sequence>MSSKEMRLITLQEAMDIFGISRSTIDRWRLTKQLPFIKIGKEVFIDPEELQKWIRSYAADHRDADGRKERRVLKLAIGYQSGTAHMWSSLLIKETGFFEEELKRYYPKHLLEIDWYNGVSGLELLEGMIMGKLHIASLGDYPIKISNTLSRLLPSFQSVLLAFDGKTPQGKGISIAVPAGSPVSTPHDLSGETICTVAHSSASLRLKRLLTEIGGDDAKIIHGNMGDNMNRIVERSVGAGVMWEPYLSLLGYTGGARLLFEEGMGDDYLTGLIASREWAAAHPDIVVAYLKAHLRAHQMMRTQLPQVVKLIRHSTGIPEIVVWKVLSQVRWDSAVYERDLETLSRLDVPAEAAREDGSICTQADYLQMALEQLRLPQVPNSPIRGGWAVEELY</sequence>
<dbReference type="InterPro" id="IPR009061">
    <property type="entry name" value="DNA-bd_dom_put_sf"/>
</dbReference>
<comment type="caution">
    <text evidence="3">The sequence shown here is derived from an EMBL/GenBank/DDBJ whole genome shotgun (WGS) entry which is preliminary data.</text>
</comment>
<dbReference type="Gene3D" id="1.10.10.10">
    <property type="entry name" value="Winged helix-like DNA-binding domain superfamily/Winged helix DNA-binding domain"/>
    <property type="match status" value="1"/>
</dbReference>
<feature type="domain" description="Helix-turn-helix" evidence="2">
    <location>
        <begin position="9"/>
        <end position="56"/>
    </location>
</feature>
<evidence type="ECO:0000313" key="4">
    <source>
        <dbReference type="Proteomes" id="UP001589776"/>
    </source>
</evidence>
<dbReference type="RefSeq" id="WP_377471819.1">
    <property type="nucleotide sequence ID" value="NZ_JBHLWN010000074.1"/>
</dbReference>
<dbReference type="Pfam" id="PF09084">
    <property type="entry name" value="NMT1"/>
    <property type="match status" value="1"/>
</dbReference>
<dbReference type="InterPro" id="IPR036388">
    <property type="entry name" value="WH-like_DNA-bd_sf"/>
</dbReference>
<organism evidence="3 4">
    <name type="scientific">Paenibacillus chartarius</name>
    <dbReference type="NCBI Taxonomy" id="747481"/>
    <lineage>
        <taxon>Bacteria</taxon>
        <taxon>Bacillati</taxon>
        <taxon>Bacillota</taxon>
        <taxon>Bacilli</taxon>
        <taxon>Bacillales</taxon>
        <taxon>Paenibacillaceae</taxon>
        <taxon>Paenibacillus</taxon>
    </lineage>
</organism>
<reference evidence="3 4" key="1">
    <citation type="submission" date="2024-09" db="EMBL/GenBank/DDBJ databases">
        <authorList>
            <person name="Sun Q."/>
            <person name="Mori K."/>
        </authorList>
    </citation>
    <scope>NUCLEOTIDE SEQUENCE [LARGE SCALE GENOMIC DNA]</scope>
    <source>
        <strain evidence="3 4">CCM 7759</strain>
    </source>
</reference>
<dbReference type="InterPro" id="IPR015168">
    <property type="entry name" value="SsuA/THI5"/>
</dbReference>